<dbReference type="Proteomes" id="UP000183766">
    <property type="component" value="Unassembled WGS sequence"/>
</dbReference>
<proteinExistence type="predicted"/>
<feature type="domain" description="AAA+ ATPase" evidence="1">
    <location>
        <begin position="27"/>
        <end position="333"/>
    </location>
</feature>
<dbReference type="GO" id="GO:0005524">
    <property type="term" value="F:ATP binding"/>
    <property type="evidence" value="ECO:0007669"/>
    <property type="project" value="UniProtKB-KW"/>
</dbReference>
<sequence length="411" mass="47777">MGNFITSIKVNHIFHLENFCIPISENEKKHLIITGKNGSGKTILLNAIVEHLSQVCNDKMLSFLDLKKNLESNQAWLQQAETTGDSKSIASGQNNVEYYKNRIEEFYGKVELSFHDIYSISKDFFSQNFIIAYYADERKSLFVEPKNPVKPDLKMKTDLKHNKVDQFLNFMVDCKVQEALARNEGKTEDADYIRQWFVGFRNILRQIFDDTTLELDFNYKDYSFLIQTRGKSFKFTELSAGYSAALDIVADLILKMQSQNNVVRAYEKEGIVLIDEIETHLHLELQRVILPILTTIFPNIQFVVTTHSPFILNSLENAVAFDLEHREPIEDLTDYSYEALAEGYFGVRTDSSEIQMRLQRMEELIRSDRLSISDKSELEMYLQDFDKIPEAVAPAIKAKYYDLKREWQNKN</sequence>
<dbReference type="Proteomes" id="UP000327007">
    <property type="component" value="Unassembled WGS sequence"/>
</dbReference>
<reference evidence="2" key="4">
    <citation type="submission" date="2019-09" db="EMBL/GenBank/DDBJ databases">
        <authorList>
            <person name="Ross B.D."/>
            <person name="Verster A.J."/>
            <person name="Radey M.C."/>
            <person name="Schmidtke D.T."/>
            <person name="Pope C.E."/>
            <person name="Hoffman L.R."/>
            <person name="Hajjar A.M."/>
            <person name="Peterson S.B."/>
            <person name="Borenstein E."/>
            <person name="Mougous J.D."/>
        </authorList>
    </citation>
    <scope>NUCLEOTIDE SEQUENCE</scope>
    <source>
        <strain evidence="2">H204</strain>
    </source>
</reference>
<evidence type="ECO:0000313" key="2">
    <source>
        <dbReference type="EMBL" id="KAA9046924.1"/>
    </source>
</evidence>
<dbReference type="SUPFAM" id="SSF52540">
    <property type="entry name" value="P-loop containing nucleoside triphosphate hydrolases"/>
    <property type="match status" value="1"/>
</dbReference>
<dbReference type="GO" id="GO:0016887">
    <property type="term" value="F:ATP hydrolysis activity"/>
    <property type="evidence" value="ECO:0007669"/>
    <property type="project" value="InterPro"/>
</dbReference>
<dbReference type="InterPro" id="IPR003959">
    <property type="entry name" value="ATPase_AAA_core"/>
</dbReference>
<dbReference type="PANTHER" id="PTHR43581">
    <property type="entry name" value="ATP/GTP PHOSPHATASE"/>
    <property type="match status" value="1"/>
</dbReference>
<evidence type="ECO:0000313" key="4">
    <source>
        <dbReference type="Proteomes" id="UP000183766"/>
    </source>
</evidence>
<dbReference type="AlphaFoldDB" id="A0A1I4Y7G9"/>
<reference evidence="3 4" key="1">
    <citation type="submission" date="2016-10" db="EMBL/GenBank/DDBJ databases">
        <authorList>
            <person name="de Groot N.N."/>
        </authorList>
    </citation>
    <scope>NUCLEOTIDE SEQUENCE [LARGE SCALE GENOMIC DNA]</scope>
    <source>
        <strain evidence="3 4">NLAE-zl-C202</strain>
    </source>
</reference>
<reference evidence="2" key="3">
    <citation type="journal article" date="2019" name="bioRxiv">
        <title>Acquired interbacterial defense systems protect against interspecies antagonism in the human gut microbiome.</title>
        <authorList>
            <person name="Ross B.D."/>
            <person name="Verster A.J."/>
            <person name="Radey M.C."/>
            <person name="Schmidtke D.T."/>
            <person name="Pope C.E."/>
            <person name="Hoffman L.R."/>
            <person name="Hajjar A.M."/>
            <person name="Peterson S.B."/>
            <person name="Borenstein E."/>
            <person name="Mougous J.D."/>
        </authorList>
    </citation>
    <scope>NUCLEOTIDE SEQUENCE</scope>
    <source>
        <strain evidence="2">H204</strain>
    </source>
</reference>
<dbReference type="Gene3D" id="3.40.50.300">
    <property type="entry name" value="P-loop containing nucleotide triphosphate hydrolases"/>
    <property type="match status" value="1"/>
</dbReference>
<dbReference type="EMBL" id="FOUM01000031">
    <property type="protein sequence ID" value="SFN34014.1"/>
    <property type="molecule type" value="Genomic_DNA"/>
</dbReference>
<dbReference type="EMBL" id="VYQC01000005">
    <property type="protein sequence ID" value="KAA9046924.1"/>
    <property type="molecule type" value="Genomic_DNA"/>
</dbReference>
<evidence type="ECO:0000313" key="3">
    <source>
        <dbReference type="EMBL" id="SFN34014.1"/>
    </source>
</evidence>
<dbReference type="InterPro" id="IPR003593">
    <property type="entry name" value="AAA+_ATPase"/>
</dbReference>
<dbReference type="InterPro" id="IPR051396">
    <property type="entry name" value="Bact_Antivir_Def_Nuclease"/>
</dbReference>
<dbReference type="Pfam" id="PF13304">
    <property type="entry name" value="AAA_21"/>
    <property type="match status" value="1"/>
</dbReference>
<evidence type="ECO:0000313" key="5">
    <source>
        <dbReference type="Proteomes" id="UP000327007"/>
    </source>
</evidence>
<dbReference type="SMART" id="SM00382">
    <property type="entry name" value="AAA"/>
    <property type="match status" value="1"/>
</dbReference>
<organism evidence="3 4">
    <name type="scientific">Bacteroides xylanisolvens</name>
    <dbReference type="NCBI Taxonomy" id="371601"/>
    <lineage>
        <taxon>Bacteria</taxon>
        <taxon>Pseudomonadati</taxon>
        <taxon>Bacteroidota</taxon>
        <taxon>Bacteroidia</taxon>
        <taxon>Bacteroidales</taxon>
        <taxon>Bacteroidaceae</taxon>
        <taxon>Bacteroides</taxon>
    </lineage>
</organism>
<gene>
    <name evidence="2" type="ORF">F6S82_10025</name>
    <name evidence="3" type="ORF">SAMN05216250_13132</name>
</gene>
<dbReference type="PANTHER" id="PTHR43581:SF2">
    <property type="entry name" value="EXCINUCLEASE ATPASE SUBUNIT"/>
    <property type="match status" value="1"/>
</dbReference>
<keyword evidence="3" id="KW-0067">ATP-binding</keyword>
<protein>
    <submittedName>
        <fullName evidence="2">AAA family ATPase</fullName>
    </submittedName>
    <submittedName>
        <fullName evidence="3">Predicted ATP-binding protein involved in virulence</fullName>
    </submittedName>
</protein>
<reference evidence="5" key="2">
    <citation type="journal article" date="2018" name="J. Anim. Genet.">
        <title>Acquired interbacterial defense systems protect against interspecies antagonism in the human gut microbiome.</title>
        <authorList>
            <person name="Ross B.D."/>
            <person name="Verster A.J."/>
            <person name="Radey M.C."/>
            <person name="Schmidtke D.T."/>
            <person name="Pope C.E."/>
            <person name="Hoffman L.R."/>
            <person name="Hajjar A."/>
            <person name="Peterson S.B."/>
            <person name="Borenstein E."/>
            <person name="Mougous J."/>
        </authorList>
    </citation>
    <scope>NUCLEOTIDE SEQUENCE [LARGE SCALE GENOMIC DNA]</scope>
    <source>
        <strain evidence="5">H204</strain>
    </source>
</reference>
<accession>A0A1I4Y7G9</accession>
<evidence type="ECO:0000259" key="1">
    <source>
        <dbReference type="SMART" id="SM00382"/>
    </source>
</evidence>
<name>A0A1I4Y7G9_9BACE</name>
<keyword evidence="3" id="KW-0547">Nucleotide-binding</keyword>
<dbReference type="InterPro" id="IPR027417">
    <property type="entry name" value="P-loop_NTPase"/>
</dbReference>
<dbReference type="CDD" id="cd00267">
    <property type="entry name" value="ABC_ATPase"/>
    <property type="match status" value="1"/>
</dbReference>
<dbReference type="RefSeq" id="WP_074910696.1">
    <property type="nucleotide sequence ID" value="NZ_CP041230.1"/>
</dbReference>